<reference evidence="1" key="1">
    <citation type="submission" date="2020-09" db="EMBL/GenBank/DDBJ databases">
        <authorList>
            <person name="Kikuchi T."/>
        </authorList>
    </citation>
    <scope>NUCLEOTIDE SEQUENCE</scope>
    <source>
        <strain evidence="1">SH1</strain>
    </source>
</reference>
<evidence type="ECO:0000313" key="2">
    <source>
        <dbReference type="Proteomes" id="UP000614601"/>
    </source>
</evidence>
<proteinExistence type="predicted"/>
<dbReference type="Proteomes" id="UP000614601">
    <property type="component" value="Unassembled WGS sequence"/>
</dbReference>
<dbReference type="EMBL" id="CAJFCW020000004">
    <property type="protein sequence ID" value="CAG9111336.1"/>
    <property type="molecule type" value="Genomic_DNA"/>
</dbReference>
<sequence length="177" mass="19938">MESCKSLLGMSKGEIVEYRKRKKIDLAAKPQLKGLLNSGSVFDGNEENNVQSPVFSRSNVTVTLRPAEAQSSQDTAYVTASTDLAGPNSVEINYGTLNFSNGENMDFTESTRLSQLNIGHNTDLNDFELLECTVHLEQLLKCFNNLSQYQKHNFMQKVKGNILMDDFFIQYFKYKGT</sequence>
<gene>
    <name evidence="1" type="ORF">BOKJ2_LOCUS7898</name>
</gene>
<keyword evidence="2" id="KW-1185">Reference proteome</keyword>
<dbReference type="Proteomes" id="UP000783686">
    <property type="component" value="Unassembled WGS sequence"/>
</dbReference>
<name>A0A811KSU7_9BILA</name>
<dbReference type="AlphaFoldDB" id="A0A811KSU7"/>
<comment type="caution">
    <text evidence="1">The sequence shown here is derived from an EMBL/GenBank/DDBJ whole genome shotgun (WGS) entry which is preliminary data.</text>
</comment>
<protein>
    <submittedName>
        <fullName evidence="1">Uncharacterized protein</fullName>
    </submittedName>
</protein>
<evidence type="ECO:0000313" key="1">
    <source>
        <dbReference type="EMBL" id="CAD5218688.1"/>
    </source>
</evidence>
<organism evidence="1 2">
    <name type="scientific">Bursaphelenchus okinawaensis</name>
    <dbReference type="NCBI Taxonomy" id="465554"/>
    <lineage>
        <taxon>Eukaryota</taxon>
        <taxon>Metazoa</taxon>
        <taxon>Ecdysozoa</taxon>
        <taxon>Nematoda</taxon>
        <taxon>Chromadorea</taxon>
        <taxon>Rhabditida</taxon>
        <taxon>Tylenchina</taxon>
        <taxon>Tylenchomorpha</taxon>
        <taxon>Aphelenchoidea</taxon>
        <taxon>Aphelenchoididae</taxon>
        <taxon>Bursaphelenchus</taxon>
    </lineage>
</organism>
<dbReference type="OrthoDB" id="10585925at2759"/>
<accession>A0A811KSU7</accession>
<dbReference type="EMBL" id="CAJFDH010000004">
    <property type="protein sequence ID" value="CAD5218688.1"/>
    <property type="molecule type" value="Genomic_DNA"/>
</dbReference>